<dbReference type="SUPFAM" id="SSF52540">
    <property type="entry name" value="P-loop containing nucleoside triphosphate hydrolases"/>
    <property type="match status" value="1"/>
</dbReference>
<accession>A0A939MP91</accession>
<keyword evidence="1" id="KW-0547">Nucleotide-binding</keyword>
<evidence type="ECO:0000313" key="2">
    <source>
        <dbReference type="Proteomes" id="UP000664382"/>
    </source>
</evidence>
<keyword evidence="1" id="KW-0067">ATP-binding</keyword>
<comment type="caution">
    <text evidence="1">The sequence shown here is derived from an EMBL/GenBank/DDBJ whole genome shotgun (WGS) entry which is preliminary data.</text>
</comment>
<dbReference type="GO" id="GO:0005524">
    <property type="term" value="F:ATP binding"/>
    <property type="evidence" value="ECO:0007669"/>
    <property type="project" value="UniProtKB-KW"/>
</dbReference>
<dbReference type="NCBIfam" id="NF005115">
    <property type="entry name" value="PRK06547.1"/>
    <property type="match status" value="1"/>
</dbReference>
<dbReference type="AlphaFoldDB" id="A0A939MP91"/>
<dbReference type="Gene3D" id="3.40.50.300">
    <property type="entry name" value="P-loop containing nucleotide triphosphate hydrolases"/>
    <property type="match status" value="1"/>
</dbReference>
<protein>
    <submittedName>
        <fullName evidence="1">ATP-binding protein</fullName>
    </submittedName>
</protein>
<gene>
    <name evidence="1" type="ORF">J4H92_09045</name>
</gene>
<proteinExistence type="predicted"/>
<name>A0A939MP91_9MICO</name>
<reference evidence="1" key="1">
    <citation type="submission" date="2021-03" db="EMBL/GenBank/DDBJ databases">
        <title>Leucobacter chromiisoli sp. nov., isolated from chromium-containing soil of chemical plant.</title>
        <authorList>
            <person name="Xu Z."/>
        </authorList>
    </citation>
    <scope>NUCLEOTIDE SEQUENCE</scope>
    <source>
        <strain evidence="1">S27</strain>
    </source>
</reference>
<dbReference type="EMBL" id="JAGDYM010000010">
    <property type="protein sequence ID" value="MBO1902091.1"/>
    <property type="molecule type" value="Genomic_DNA"/>
</dbReference>
<dbReference type="InterPro" id="IPR027417">
    <property type="entry name" value="P-loop_NTPase"/>
</dbReference>
<sequence>MLDRAGRPARVLIDGPSGSGKTALALMLRERIGDGELLHLDDLYGGWDGLERVGRSVASSVIEPLSRGEAGRVRVWDWTANAPGEWRAFAPDRTLIVEGSGSLTRAAAPSATLRLWLDLEDEPERRRRALARSGGELYRPHWEHWAAQERAHARRERPRELADLVLRPARHPGDPVYTIVDERG</sequence>
<evidence type="ECO:0000313" key="1">
    <source>
        <dbReference type="EMBL" id="MBO1902091.1"/>
    </source>
</evidence>
<dbReference type="Proteomes" id="UP000664382">
    <property type="component" value="Unassembled WGS sequence"/>
</dbReference>
<keyword evidence="2" id="KW-1185">Reference proteome</keyword>
<organism evidence="1 2">
    <name type="scientific">Leucobacter weissii</name>
    <dbReference type="NCBI Taxonomy" id="1983706"/>
    <lineage>
        <taxon>Bacteria</taxon>
        <taxon>Bacillati</taxon>
        <taxon>Actinomycetota</taxon>
        <taxon>Actinomycetes</taxon>
        <taxon>Micrococcales</taxon>
        <taxon>Microbacteriaceae</taxon>
        <taxon>Leucobacter</taxon>
    </lineage>
</organism>